<evidence type="ECO:0000313" key="2">
    <source>
        <dbReference type="Proteomes" id="UP000596276"/>
    </source>
</evidence>
<dbReference type="GO" id="GO:0004623">
    <property type="term" value="F:phospholipase A2 activity"/>
    <property type="evidence" value="ECO:0007669"/>
    <property type="project" value="InterPro"/>
</dbReference>
<dbReference type="InterPro" id="IPR036444">
    <property type="entry name" value="PLipase_A2_dom_sf"/>
</dbReference>
<dbReference type="OMA" id="IAETYCA"/>
<sequence>MLSFHFIVPGLLAICSLQRGVSAGTDITCGGQFPKAGDGLAKRIDGCSSWSDNPTQVRDSWGSANFRGVCDEHDRCYYTLGANVDECNRNFCGGLRNACRKAYCKKILSATVCEPLTHGSCLQIAETYCAAVRLVAKDVYAKAQDLQQRYETCIAENGGVTPPVVCSNGAPEGSFWKERVPGTFCDFTTFVCLNGKITTGSYHEPHCIEV</sequence>
<reference evidence="2" key="1">
    <citation type="journal article" date="2021" name="G3 (Bethesda)">
        <title>Chromosome assembled and annotated genome sequence of Aspergillus flavus NRRL 3357.</title>
        <authorList>
            <person name="Skerker J.M."/>
            <person name="Pianalto K.M."/>
            <person name="Mondo S.J."/>
            <person name="Yang K."/>
            <person name="Arkin A.P."/>
            <person name="Keller N.P."/>
            <person name="Grigoriev I.V."/>
            <person name="Louise Glass N.L."/>
        </authorList>
    </citation>
    <scope>NUCLEOTIDE SEQUENCE [LARGE SCALE GENOMIC DNA]</scope>
    <source>
        <strain evidence="2">ATCC 200026 / FGSC A1120 / IAM 13836 / NRRL 3357 / JCM 12722 / SRRC 167</strain>
    </source>
</reference>
<gene>
    <name evidence="1" type="ORF">F9C07_12847</name>
</gene>
<proteinExistence type="predicted"/>
<protein>
    <submittedName>
        <fullName evidence="1">Uncharacterized protein</fullName>
    </submittedName>
</protein>
<dbReference type="SUPFAM" id="SSF48619">
    <property type="entry name" value="Phospholipase A2, PLA2"/>
    <property type="match status" value="1"/>
</dbReference>
<dbReference type="GO" id="GO:0006644">
    <property type="term" value="P:phospholipid metabolic process"/>
    <property type="evidence" value="ECO:0007669"/>
    <property type="project" value="InterPro"/>
</dbReference>
<organism evidence="1 2">
    <name type="scientific">Aspergillus flavus (strain ATCC 200026 / FGSC A1120 / IAM 13836 / NRRL 3357 / JCM 12722 / SRRC 167)</name>
    <dbReference type="NCBI Taxonomy" id="332952"/>
    <lineage>
        <taxon>Eukaryota</taxon>
        <taxon>Fungi</taxon>
        <taxon>Dikarya</taxon>
        <taxon>Ascomycota</taxon>
        <taxon>Pezizomycotina</taxon>
        <taxon>Eurotiomycetes</taxon>
        <taxon>Eurotiomycetidae</taxon>
        <taxon>Eurotiales</taxon>
        <taxon>Aspergillaceae</taxon>
        <taxon>Aspergillus</taxon>
        <taxon>Aspergillus subgen. Circumdati</taxon>
    </lineage>
</organism>
<dbReference type="Proteomes" id="UP000596276">
    <property type="component" value="Chromosome 8"/>
</dbReference>
<dbReference type="Gene3D" id="1.20.90.10">
    <property type="entry name" value="Phospholipase A2 domain"/>
    <property type="match status" value="1"/>
</dbReference>
<dbReference type="AlphaFoldDB" id="A0A7G5KIU0"/>
<keyword evidence="2" id="KW-1185">Reference proteome</keyword>
<evidence type="ECO:0000313" key="1">
    <source>
        <dbReference type="EMBL" id="QRD93381.1"/>
    </source>
</evidence>
<dbReference type="VEuPathDB" id="FungiDB:AFLA_013027"/>
<dbReference type="EMBL" id="CP044616">
    <property type="protein sequence ID" value="QRD93381.1"/>
    <property type="molecule type" value="Genomic_DNA"/>
</dbReference>
<dbReference type="VEuPathDB" id="FungiDB:F9C07_12847"/>
<dbReference type="GO" id="GO:0050482">
    <property type="term" value="P:arachidonate secretion"/>
    <property type="evidence" value="ECO:0007669"/>
    <property type="project" value="InterPro"/>
</dbReference>
<accession>A0A7G5KIU0</accession>
<accession>B8NXB7</accession>
<name>A0A7G5KIU0_ASPFN</name>